<dbReference type="RefSeq" id="WP_033201743.1">
    <property type="nucleotide sequence ID" value="NZ_LGUP01000237.1"/>
</dbReference>
<dbReference type="Proteomes" id="UP000037023">
    <property type="component" value="Unassembled WGS sequence"/>
</dbReference>
<protein>
    <submittedName>
        <fullName evidence="2">Uncharacterized protein</fullName>
    </submittedName>
</protein>
<feature type="region of interest" description="Disordered" evidence="1">
    <location>
        <begin position="1"/>
        <end position="26"/>
    </location>
</feature>
<dbReference type="Gene3D" id="1.25.40.10">
    <property type="entry name" value="Tetratricopeptide repeat domain"/>
    <property type="match status" value="1"/>
</dbReference>
<dbReference type="SUPFAM" id="SSF48452">
    <property type="entry name" value="TPR-like"/>
    <property type="match status" value="1"/>
</dbReference>
<name>A0A0L8KAB7_STRVR</name>
<organism evidence="2 3">
    <name type="scientific">Streptomyces viridochromogenes</name>
    <dbReference type="NCBI Taxonomy" id="1938"/>
    <lineage>
        <taxon>Bacteria</taxon>
        <taxon>Bacillati</taxon>
        <taxon>Actinomycetota</taxon>
        <taxon>Actinomycetes</taxon>
        <taxon>Kitasatosporales</taxon>
        <taxon>Streptomycetaceae</taxon>
        <taxon>Streptomyces</taxon>
    </lineage>
</organism>
<evidence type="ECO:0000313" key="3">
    <source>
        <dbReference type="Proteomes" id="UP000037023"/>
    </source>
</evidence>
<proteinExistence type="predicted"/>
<gene>
    <name evidence="2" type="ORF">ADK34_21470</name>
</gene>
<evidence type="ECO:0000313" key="2">
    <source>
        <dbReference type="EMBL" id="KOG22806.1"/>
    </source>
</evidence>
<accession>A0A0L8KAB7</accession>
<dbReference type="EMBL" id="LGUP01000237">
    <property type="protein sequence ID" value="KOG22806.1"/>
    <property type="molecule type" value="Genomic_DNA"/>
</dbReference>
<evidence type="ECO:0000256" key="1">
    <source>
        <dbReference type="SAM" id="MobiDB-lite"/>
    </source>
</evidence>
<dbReference type="AlphaFoldDB" id="A0A0L8KAB7"/>
<feature type="region of interest" description="Disordered" evidence="1">
    <location>
        <begin position="449"/>
        <end position="480"/>
    </location>
</feature>
<dbReference type="PATRIC" id="fig|1938.6.peg.4616"/>
<feature type="region of interest" description="Disordered" evidence="1">
    <location>
        <begin position="304"/>
        <end position="330"/>
    </location>
</feature>
<dbReference type="InterPro" id="IPR011990">
    <property type="entry name" value="TPR-like_helical_dom_sf"/>
</dbReference>
<feature type="compositionally biased region" description="Gly residues" evidence="1">
    <location>
        <begin position="304"/>
        <end position="326"/>
    </location>
</feature>
<reference evidence="2 3" key="1">
    <citation type="submission" date="2015-06" db="EMBL/GenBank/DDBJ databases">
        <authorList>
            <person name="Hoefler B.C."/>
            <person name="Straight P.D."/>
        </authorList>
    </citation>
    <scope>NUCLEOTIDE SEQUENCE [LARGE SCALE GENOMIC DNA]</scope>
    <source>
        <strain evidence="2 3">NRRL 3427</strain>
    </source>
</reference>
<sequence>MRSRSPDEFCLGVPSYGGTPGAGDEPVEAREQLHRARRFTAEGHPAAGGAWERAATALRRAGGTITPGDHADALDSTALDCRGRARAAAGPLFARAADLHERAGQHGKALVSRMRAVLAGEDAGGTARFQLGELCERAAVLYRTGRATAGQATTVLLLHARARADRLDTLPDPAAGAAGLREELGRLITSAAPHRADPAVLCPLADARALLGRISAPDDPARALVHLRAAVAGHRAAGRPWGAAEHELVLAGLLRSSGAHEEAAALLRAALPSDGSAASLRRGDRARLCLALARAVAGPHAAGRGRGGWRVGTGEGSAGSRGPGRGTDGRRRVEAEEVALLVEAVRLTGGAAVDPCLGALARLRLGSAYAELGRCREAVGLLEEALRGFAEDGDEAGLVRAGAWLAHSAQCLGDAGRAGREYTRAAARAGQWEDPRHAEALGRVAARARAAAGSPERTDRAGAGCAGPRSELRGLPEPYGQPGRYQVNVYGDVGGTGRNTVAVPRTRVQGCV</sequence>
<comment type="caution">
    <text evidence="2">The sequence shown here is derived from an EMBL/GenBank/DDBJ whole genome shotgun (WGS) entry which is preliminary data.</text>
</comment>
<dbReference type="OrthoDB" id="4338568at2"/>